<comment type="catalytic activity">
    <reaction evidence="1">
        <text>Thiol-dependent hydrolysis of ester, thioester, amide, peptide and isopeptide bonds formed by the C-terminal Gly of ubiquitin (a 76-residue protein attached to proteins as an intracellular targeting signal).</text>
        <dbReference type="EC" id="3.4.19.12"/>
    </reaction>
</comment>
<dbReference type="GO" id="GO:0004843">
    <property type="term" value="F:cysteine-type deubiquitinase activity"/>
    <property type="evidence" value="ECO:0007669"/>
    <property type="project" value="UniProtKB-EC"/>
</dbReference>
<evidence type="ECO:0000256" key="1">
    <source>
        <dbReference type="ARBA" id="ARBA00000707"/>
    </source>
</evidence>
<comment type="caution">
    <text evidence="10">The sequence shown here is derived from an EMBL/GenBank/DDBJ whole genome shotgun (WGS) entry which is preliminary data.</text>
</comment>
<dbReference type="GO" id="GO:0006508">
    <property type="term" value="P:proteolysis"/>
    <property type="evidence" value="ECO:0007669"/>
    <property type="project" value="UniProtKB-KW"/>
</dbReference>
<dbReference type="PANTHER" id="PTHR24006">
    <property type="entry name" value="UBIQUITIN CARBOXYL-TERMINAL HYDROLASE"/>
    <property type="match status" value="1"/>
</dbReference>
<dbReference type="Pfam" id="PF00443">
    <property type="entry name" value="UCH"/>
    <property type="match status" value="1"/>
</dbReference>
<gene>
    <name evidence="10" type="ORF">ACHHYP_20424</name>
</gene>
<name>A0A1V9ZIX9_ACHHY</name>
<dbReference type="GO" id="GO:0005634">
    <property type="term" value="C:nucleus"/>
    <property type="evidence" value="ECO:0007669"/>
    <property type="project" value="TreeGrafter"/>
</dbReference>
<dbReference type="InterPro" id="IPR038765">
    <property type="entry name" value="Papain-like_cys_pep_sf"/>
</dbReference>
<dbReference type="AlphaFoldDB" id="A0A1V9ZIX9"/>
<dbReference type="InterPro" id="IPR018200">
    <property type="entry name" value="USP_CS"/>
</dbReference>
<proteinExistence type="inferred from homology"/>
<accession>A0A1V9ZIX9</accession>
<dbReference type="Proteomes" id="UP000243579">
    <property type="component" value="Unassembled WGS sequence"/>
</dbReference>
<evidence type="ECO:0000256" key="3">
    <source>
        <dbReference type="ARBA" id="ARBA00012759"/>
    </source>
</evidence>
<sequence length="466" mass="52829">MMWASLWLSCAVSMCYIYWHYARARTAARYFYHRARKLKAEIQCFLEPVVVPAATRQSIPLLLDMQLEPTAHSERSDEECDDSPEATSNEPLVLDDETDPTDATFINPSNFCFLNAIMHCLFRAPRCRELLTKAIKRRSGSNPASDAKVDCVQLLLGVANDMKNGKDECLDLISMGLPRLLRASSAVWITRPHQEQQDAEECLTFLLNLIHDVVHEPRPPRSPRSKHACAANRARLLRLISESDGMDVEQYRQPLESLSALVYDEHLRDNASFIAREYTGQTVQGAKCHACGRFSVLHQQITIVSLGLHSRDLAMSVESCLDRFKQLEHMCDSNQVFCAGVCRTKTAHSIQTFFTHLPPVLVFQLKRFTFDGARVTKNVAPVYFPAQLLNMAPYVFASAAPSSTYFLYAVCAHIGGSLSRGHYVAYTRRSPTTWLKYDDDVLSILDEPRMRHETMTTAYLLFYART</sequence>
<evidence type="ECO:0000313" key="10">
    <source>
        <dbReference type="EMBL" id="OQR97942.1"/>
    </source>
</evidence>
<keyword evidence="5" id="KW-0833">Ubl conjugation pathway</keyword>
<evidence type="ECO:0000259" key="9">
    <source>
        <dbReference type="PROSITE" id="PS50235"/>
    </source>
</evidence>
<dbReference type="SUPFAM" id="SSF54001">
    <property type="entry name" value="Cysteine proteinases"/>
    <property type="match status" value="1"/>
</dbReference>
<dbReference type="PROSITE" id="PS00973">
    <property type="entry name" value="USP_2"/>
    <property type="match status" value="1"/>
</dbReference>
<protein>
    <recommendedName>
        <fullName evidence="3">ubiquitinyl hydrolase 1</fullName>
        <ecNumber evidence="3">3.4.19.12</ecNumber>
    </recommendedName>
</protein>
<feature type="region of interest" description="Disordered" evidence="8">
    <location>
        <begin position="73"/>
        <end position="100"/>
    </location>
</feature>
<dbReference type="GO" id="GO:0016579">
    <property type="term" value="P:protein deubiquitination"/>
    <property type="evidence" value="ECO:0007669"/>
    <property type="project" value="InterPro"/>
</dbReference>
<dbReference type="PANTHER" id="PTHR24006:SF888">
    <property type="entry name" value="UBIQUITIN CARBOXYL-TERMINAL HYDROLASE 30"/>
    <property type="match status" value="1"/>
</dbReference>
<evidence type="ECO:0000256" key="6">
    <source>
        <dbReference type="ARBA" id="ARBA00022801"/>
    </source>
</evidence>
<evidence type="ECO:0000256" key="4">
    <source>
        <dbReference type="ARBA" id="ARBA00022670"/>
    </source>
</evidence>
<evidence type="ECO:0000256" key="7">
    <source>
        <dbReference type="ARBA" id="ARBA00022807"/>
    </source>
</evidence>
<evidence type="ECO:0000313" key="11">
    <source>
        <dbReference type="Proteomes" id="UP000243579"/>
    </source>
</evidence>
<keyword evidence="11" id="KW-1185">Reference proteome</keyword>
<dbReference type="GO" id="GO:0005829">
    <property type="term" value="C:cytosol"/>
    <property type="evidence" value="ECO:0007669"/>
    <property type="project" value="TreeGrafter"/>
</dbReference>
<dbReference type="CDD" id="cd02257">
    <property type="entry name" value="Peptidase_C19"/>
    <property type="match status" value="1"/>
</dbReference>
<evidence type="ECO:0000256" key="5">
    <source>
        <dbReference type="ARBA" id="ARBA00022786"/>
    </source>
</evidence>
<dbReference type="Gene3D" id="3.90.70.10">
    <property type="entry name" value="Cysteine proteinases"/>
    <property type="match status" value="1"/>
</dbReference>
<evidence type="ECO:0000256" key="2">
    <source>
        <dbReference type="ARBA" id="ARBA00009085"/>
    </source>
</evidence>
<keyword evidence="4 10" id="KW-0645">Protease</keyword>
<dbReference type="EC" id="3.4.19.12" evidence="3"/>
<dbReference type="PROSITE" id="PS50235">
    <property type="entry name" value="USP_3"/>
    <property type="match status" value="1"/>
</dbReference>
<evidence type="ECO:0000256" key="8">
    <source>
        <dbReference type="SAM" id="MobiDB-lite"/>
    </source>
</evidence>
<organism evidence="10 11">
    <name type="scientific">Achlya hypogyna</name>
    <name type="common">Oomycete</name>
    <name type="synonym">Protoachlya hypogyna</name>
    <dbReference type="NCBI Taxonomy" id="1202772"/>
    <lineage>
        <taxon>Eukaryota</taxon>
        <taxon>Sar</taxon>
        <taxon>Stramenopiles</taxon>
        <taxon>Oomycota</taxon>
        <taxon>Saprolegniomycetes</taxon>
        <taxon>Saprolegniales</taxon>
        <taxon>Achlyaceae</taxon>
        <taxon>Achlya</taxon>
    </lineage>
</organism>
<dbReference type="OrthoDB" id="292964at2759"/>
<dbReference type="STRING" id="1202772.A0A1V9ZIX9"/>
<keyword evidence="7" id="KW-0788">Thiol protease</keyword>
<reference evidence="10 11" key="1">
    <citation type="journal article" date="2014" name="Genome Biol. Evol.">
        <title>The secreted proteins of Achlya hypogyna and Thraustotheca clavata identify the ancestral oomycete secretome and reveal gene acquisitions by horizontal gene transfer.</title>
        <authorList>
            <person name="Misner I."/>
            <person name="Blouin N."/>
            <person name="Leonard G."/>
            <person name="Richards T.A."/>
            <person name="Lane C.E."/>
        </authorList>
    </citation>
    <scope>NUCLEOTIDE SEQUENCE [LARGE SCALE GENOMIC DNA]</scope>
    <source>
        <strain evidence="10 11">ATCC 48635</strain>
    </source>
</reference>
<dbReference type="InterPro" id="IPR001394">
    <property type="entry name" value="Peptidase_C19_UCH"/>
</dbReference>
<feature type="domain" description="USP" evidence="9">
    <location>
        <begin position="103"/>
        <end position="466"/>
    </location>
</feature>
<dbReference type="EMBL" id="JNBR01000093">
    <property type="protein sequence ID" value="OQR97942.1"/>
    <property type="molecule type" value="Genomic_DNA"/>
</dbReference>
<dbReference type="InterPro" id="IPR028889">
    <property type="entry name" value="USP"/>
</dbReference>
<keyword evidence="6" id="KW-0378">Hydrolase</keyword>
<dbReference type="InterPro" id="IPR050164">
    <property type="entry name" value="Peptidase_C19"/>
</dbReference>
<comment type="similarity">
    <text evidence="2">Belongs to the peptidase C19 family.</text>
</comment>